<evidence type="ECO:0000313" key="2">
    <source>
        <dbReference type="Proteomes" id="UP000228952"/>
    </source>
</evidence>
<dbReference type="SUPFAM" id="SSF109604">
    <property type="entry name" value="HD-domain/PDEase-like"/>
    <property type="match status" value="1"/>
</dbReference>
<dbReference type="Proteomes" id="UP000228952">
    <property type="component" value="Unassembled WGS sequence"/>
</dbReference>
<dbReference type="AlphaFoldDB" id="A0A2M7W347"/>
<dbReference type="EMBL" id="PFQB01000010">
    <property type="protein sequence ID" value="PJA15700.1"/>
    <property type="molecule type" value="Genomic_DNA"/>
</dbReference>
<name>A0A2M7W347_9BACT</name>
<evidence type="ECO:0008006" key="3">
    <source>
        <dbReference type="Google" id="ProtNLM"/>
    </source>
</evidence>
<dbReference type="Gene3D" id="1.10.3210.10">
    <property type="entry name" value="Hypothetical protein af1432"/>
    <property type="match status" value="1"/>
</dbReference>
<reference evidence="2" key="1">
    <citation type="submission" date="2017-09" db="EMBL/GenBank/DDBJ databases">
        <title>Depth-based differentiation of microbial function through sediment-hosted aquifers and enrichment of novel symbionts in the deep terrestrial subsurface.</title>
        <authorList>
            <person name="Probst A.J."/>
            <person name="Ladd B."/>
            <person name="Jarett J.K."/>
            <person name="Geller-Mcgrath D.E."/>
            <person name="Sieber C.M.K."/>
            <person name="Emerson J.B."/>
            <person name="Anantharaman K."/>
            <person name="Thomas B.C."/>
            <person name="Malmstrom R."/>
            <person name="Stieglmeier M."/>
            <person name="Klingl A."/>
            <person name="Woyke T."/>
            <person name="Ryan C.M."/>
            <person name="Banfield J.F."/>
        </authorList>
    </citation>
    <scope>NUCLEOTIDE SEQUENCE [LARGE SCALE GENOMIC DNA]</scope>
</reference>
<protein>
    <recommendedName>
        <fullName evidence="3">HD/PDEase domain-containing protein</fullName>
    </recommendedName>
</protein>
<sequence>MKPFALKSQVKEALIGASIWNERVEEALLRSILSHRYHIRDDGTPYLEQHIFPMVLRVLEAEPQAEGLENLVILTFLHDAYEKDPYFSIEVIEEYFGKEIADNIVAITEEPKRGLKNLHDRMALNKEYVKKVGKAATHVKIVKLESWLNNLMTTEMLHDIEKYERLIEKAELLYLPFAKTVSSKYVEELEREVKRLKELVDSRKK</sequence>
<accession>A0A2M7W347</accession>
<organism evidence="1 2">
    <name type="scientific">Candidatus Dojkabacteria bacterium CG_4_10_14_0_2_um_filter_Dojkabacteria_WS6_41_15</name>
    <dbReference type="NCBI Taxonomy" id="2014249"/>
    <lineage>
        <taxon>Bacteria</taxon>
        <taxon>Candidatus Dojkabacteria</taxon>
    </lineage>
</organism>
<proteinExistence type="predicted"/>
<comment type="caution">
    <text evidence="1">The sequence shown here is derived from an EMBL/GenBank/DDBJ whole genome shotgun (WGS) entry which is preliminary data.</text>
</comment>
<evidence type="ECO:0000313" key="1">
    <source>
        <dbReference type="EMBL" id="PJA15700.1"/>
    </source>
</evidence>
<gene>
    <name evidence="1" type="ORF">COX64_00410</name>
</gene>